<name>A0A6C0KCU1_9ZZZZ</name>
<accession>A0A6C0KCU1</accession>
<proteinExistence type="predicted"/>
<evidence type="ECO:0000256" key="1">
    <source>
        <dbReference type="SAM" id="MobiDB-lite"/>
    </source>
</evidence>
<dbReference type="EMBL" id="MN740853">
    <property type="protein sequence ID" value="QHU15213.1"/>
    <property type="molecule type" value="Genomic_DNA"/>
</dbReference>
<protein>
    <submittedName>
        <fullName evidence="2">Uncharacterized protein</fullName>
    </submittedName>
</protein>
<dbReference type="AlphaFoldDB" id="A0A6C0KCU1"/>
<feature type="compositionally biased region" description="Basic residues" evidence="1">
    <location>
        <begin position="173"/>
        <end position="189"/>
    </location>
</feature>
<sequence>MRNINCCKSTRKNIRSTKKYKKHFSLQHKFSKNKTRKKQKGGERTPGNWIKYNEILPTDICIICNNSLMYPRSPGKTAYFMNCGCVAHTECLRDYCNENLADLRCKAVIDEDHEGPIECGLEINDSCIDVDEYLNAVNEEEHAFDDIPDILVNPNKYWRLAKDVGNAPFPGGSRKKRKKKTRKKRKKKQFLYNPNDPSKSFDVYIDKNPKDTIPIKYTTVKDVKDTIKKLERLYKTKKYPHKRIWQVGMIMKVRLEAMLKHKTKKYPNAKKVKQRFNLANKYFKFLGKRTKKKDFKSRKSMTFKF</sequence>
<organism evidence="2">
    <name type="scientific">viral metagenome</name>
    <dbReference type="NCBI Taxonomy" id="1070528"/>
    <lineage>
        <taxon>unclassified sequences</taxon>
        <taxon>metagenomes</taxon>
        <taxon>organismal metagenomes</taxon>
    </lineage>
</organism>
<feature type="region of interest" description="Disordered" evidence="1">
    <location>
        <begin position="168"/>
        <end position="195"/>
    </location>
</feature>
<evidence type="ECO:0000313" key="2">
    <source>
        <dbReference type="EMBL" id="QHU15213.1"/>
    </source>
</evidence>
<reference evidence="2" key="1">
    <citation type="journal article" date="2020" name="Nature">
        <title>Giant virus diversity and host interactions through global metagenomics.</title>
        <authorList>
            <person name="Schulz F."/>
            <person name="Roux S."/>
            <person name="Paez-Espino D."/>
            <person name="Jungbluth S."/>
            <person name="Walsh D.A."/>
            <person name="Denef V.J."/>
            <person name="McMahon K.D."/>
            <person name="Konstantinidis K.T."/>
            <person name="Eloe-Fadrosh E.A."/>
            <person name="Kyrpides N.C."/>
            <person name="Woyke T."/>
        </authorList>
    </citation>
    <scope>NUCLEOTIDE SEQUENCE</scope>
    <source>
        <strain evidence="2">GVMAG-S-1102244-55</strain>
    </source>
</reference>